<evidence type="ECO:0000313" key="2">
    <source>
        <dbReference type="EMBL" id="AYJ37489.1"/>
    </source>
</evidence>
<feature type="transmembrane region" description="Helical" evidence="1">
    <location>
        <begin position="12"/>
        <end position="41"/>
    </location>
</feature>
<keyword evidence="1" id="KW-1133">Transmembrane helix</keyword>
<reference evidence="3 4" key="1">
    <citation type="submission" date="2017-04" db="EMBL/GenBank/DDBJ databases">
        <title>In vitro and in silico characterization of Lactobacillus paraplantarum D2-1, a starter culture for soymilk fermentation.</title>
        <authorList>
            <person name="Endo A."/>
            <person name="Sasaki F."/>
            <person name="Maeno S."/>
            <person name="Kanesaki Y."/>
            <person name="Kubota E."/>
            <person name="Torres G.A."/>
            <person name="Tomita S."/>
            <person name="Nakagawa J."/>
        </authorList>
    </citation>
    <scope>NUCLEOTIDE SEQUENCE [LARGE SCALE GENOMIC DNA]</scope>
    <source>
        <strain evidence="3 4">D2-1</strain>
    </source>
</reference>
<organism evidence="2 5">
    <name type="scientific">Lactiplantibacillus paraplantarum</name>
    <dbReference type="NCBI Taxonomy" id="60520"/>
    <lineage>
        <taxon>Bacteria</taxon>
        <taxon>Bacillati</taxon>
        <taxon>Bacillota</taxon>
        <taxon>Bacilli</taxon>
        <taxon>Lactobacillales</taxon>
        <taxon>Lactobacillaceae</taxon>
        <taxon>Lactiplantibacillus</taxon>
    </lineage>
</organism>
<feature type="transmembrane region" description="Helical" evidence="1">
    <location>
        <begin position="53"/>
        <end position="72"/>
    </location>
</feature>
<dbReference type="EMBL" id="CP032744">
    <property type="protein sequence ID" value="AYJ37489.1"/>
    <property type="molecule type" value="Genomic_DNA"/>
</dbReference>
<dbReference type="Proteomes" id="UP000236162">
    <property type="component" value="Unassembled WGS sequence"/>
</dbReference>
<dbReference type="RefSeq" id="WP_033609260.1">
    <property type="nucleotide sequence ID" value="NZ_AVAI01000037.1"/>
</dbReference>
<gene>
    <name evidence="2" type="ORF">LP667_00990</name>
    <name evidence="3" type="ORF">LPPLD21_00743</name>
</gene>
<feature type="transmembrane region" description="Helical" evidence="1">
    <location>
        <begin position="84"/>
        <end position="102"/>
    </location>
</feature>
<evidence type="ECO:0000313" key="3">
    <source>
        <dbReference type="EMBL" id="GBF01239.1"/>
    </source>
</evidence>
<reference evidence="2 5" key="2">
    <citation type="submission" date="2018-10" db="EMBL/GenBank/DDBJ databases">
        <title>Genome seuquencing of Lactobacillus species.</title>
        <authorList>
            <person name="Baek C."/>
            <person name="Yi H."/>
        </authorList>
    </citation>
    <scope>NUCLEOTIDE SEQUENCE [LARGE SCALE GENOMIC DNA]</scope>
    <source>
        <strain evidence="2 5">DSM 10667</strain>
    </source>
</reference>
<dbReference type="eggNOG" id="ENOG5030AI8">
    <property type="taxonomic scope" value="Bacteria"/>
</dbReference>
<evidence type="ECO:0000313" key="5">
    <source>
        <dbReference type="Proteomes" id="UP000277896"/>
    </source>
</evidence>
<accession>A0A098RBK3</accession>
<keyword evidence="1" id="KW-0472">Membrane</keyword>
<name>A0A098RBK3_9LACO</name>
<protein>
    <submittedName>
        <fullName evidence="3">Membrane protein</fullName>
    </submittedName>
</protein>
<sequence length="108" mass="12099">MTVLKNPLITTPYLIATIATLTMLVSPLVTLILSVLIWLSGSTIILLHRQQRSFNFLFAPVFLYAFLLEQWYSSSTSQPLIQTILVNLAILGIAMFSAWVAYQLSHDA</sequence>
<keyword evidence="1" id="KW-0812">Transmembrane</keyword>
<dbReference type="KEGG" id="lpx:ASU28_01630"/>
<evidence type="ECO:0000256" key="1">
    <source>
        <dbReference type="SAM" id="Phobius"/>
    </source>
</evidence>
<dbReference type="EMBL" id="BDOR01000002">
    <property type="protein sequence ID" value="GBF01239.1"/>
    <property type="molecule type" value="Genomic_DNA"/>
</dbReference>
<evidence type="ECO:0000313" key="4">
    <source>
        <dbReference type="Proteomes" id="UP000236162"/>
    </source>
</evidence>
<keyword evidence="4" id="KW-1185">Reference proteome</keyword>
<proteinExistence type="predicted"/>
<dbReference type="AlphaFoldDB" id="A0A098RBK3"/>
<dbReference type="Proteomes" id="UP000277896">
    <property type="component" value="Chromosome"/>
</dbReference>